<reference evidence="1 2" key="1">
    <citation type="submission" date="2024-09" db="EMBL/GenBank/DDBJ databases">
        <authorList>
            <person name="Ruan L."/>
        </authorList>
    </citation>
    <scope>NUCLEOTIDE SEQUENCE [LARGE SCALE GENOMIC DNA]</scope>
    <source>
        <strain evidence="1 2">D33</strain>
    </source>
</reference>
<evidence type="ECO:0000313" key="1">
    <source>
        <dbReference type="EMBL" id="MFB5679648.1"/>
    </source>
</evidence>
<gene>
    <name evidence="1" type="ORF">ACE3NQ_01810</name>
</gene>
<sequence length="58" mass="6508">MILIKINQGLSGETILRALSISVDCDIIQKAVRLSKRQMRAAHAAVRPVLYDRQAMLM</sequence>
<dbReference type="RefSeq" id="WP_375523494.1">
    <property type="nucleotide sequence ID" value="NZ_JBHILM010000002.1"/>
</dbReference>
<proteinExistence type="predicted"/>
<organism evidence="1 2">
    <name type="scientific">Paenibacillus terreus</name>
    <dbReference type="NCBI Taxonomy" id="1387834"/>
    <lineage>
        <taxon>Bacteria</taxon>
        <taxon>Bacillati</taxon>
        <taxon>Bacillota</taxon>
        <taxon>Bacilli</taxon>
        <taxon>Bacillales</taxon>
        <taxon>Paenibacillaceae</taxon>
        <taxon>Paenibacillus</taxon>
    </lineage>
</organism>
<evidence type="ECO:0000313" key="2">
    <source>
        <dbReference type="Proteomes" id="UP001580407"/>
    </source>
</evidence>
<dbReference type="Proteomes" id="UP001580407">
    <property type="component" value="Unassembled WGS sequence"/>
</dbReference>
<dbReference type="EMBL" id="JBHILM010000002">
    <property type="protein sequence ID" value="MFB5679648.1"/>
    <property type="molecule type" value="Genomic_DNA"/>
</dbReference>
<protein>
    <submittedName>
        <fullName evidence="1">Uncharacterized protein</fullName>
    </submittedName>
</protein>
<comment type="caution">
    <text evidence="1">The sequence shown here is derived from an EMBL/GenBank/DDBJ whole genome shotgun (WGS) entry which is preliminary data.</text>
</comment>
<keyword evidence="2" id="KW-1185">Reference proteome</keyword>
<name>A0ABV5B1U2_9BACL</name>
<accession>A0ABV5B1U2</accession>